<dbReference type="Pfam" id="PF01042">
    <property type="entry name" value="Ribonuc_L-PSP"/>
    <property type="match status" value="1"/>
</dbReference>
<evidence type="ECO:0000313" key="4">
    <source>
        <dbReference type="Proteomes" id="UP000007013"/>
    </source>
</evidence>
<dbReference type="OrthoDB" id="9803101at2"/>
<gene>
    <name evidence="3" type="ordered locus">Oter_4475</name>
</gene>
<evidence type="ECO:0000313" key="3">
    <source>
        <dbReference type="EMBL" id="ACB77746.1"/>
    </source>
</evidence>
<evidence type="ECO:0000256" key="1">
    <source>
        <dbReference type="ARBA" id="ARBA00008532"/>
    </source>
</evidence>
<dbReference type="HOGENOM" id="CLU_751913_0_0_0"/>
<dbReference type="AlphaFoldDB" id="B1ZQ27"/>
<accession>B1ZQ27</accession>
<dbReference type="GO" id="GO:0045429">
    <property type="term" value="P:positive regulation of nitric oxide biosynthetic process"/>
    <property type="evidence" value="ECO:0007669"/>
    <property type="project" value="TreeGrafter"/>
</dbReference>
<dbReference type="PANTHER" id="PTHR12737:SF9">
    <property type="entry name" value="DIMETHYLARGININASE"/>
    <property type="match status" value="1"/>
</dbReference>
<dbReference type="GO" id="GO:0000052">
    <property type="term" value="P:citrulline metabolic process"/>
    <property type="evidence" value="ECO:0007669"/>
    <property type="project" value="TreeGrafter"/>
</dbReference>
<dbReference type="GO" id="GO:0006525">
    <property type="term" value="P:arginine metabolic process"/>
    <property type="evidence" value="ECO:0007669"/>
    <property type="project" value="TreeGrafter"/>
</dbReference>
<keyword evidence="2" id="KW-0378">Hydrolase</keyword>
<organism evidence="3 4">
    <name type="scientific">Opitutus terrae (strain DSM 11246 / JCM 15787 / PB90-1)</name>
    <dbReference type="NCBI Taxonomy" id="452637"/>
    <lineage>
        <taxon>Bacteria</taxon>
        <taxon>Pseudomonadati</taxon>
        <taxon>Verrucomicrobiota</taxon>
        <taxon>Opitutia</taxon>
        <taxon>Opitutales</taxon>
        <taxon>Opitutaceae</taxon>
        <taxon>Opitutus</taxon>
    </lineage>
</organism>
<dbReference type="InterPro" id="IPR035959">
    <property type="entry name" value="RutC-like_sf"/>
</dbReference>
<dbReference type="STRING" id="452637.Oter_4475"/>
<dbReference type="eggNOG" id="COG0251">
    <property type="taxonomic scope" value="Bacteria"/>
</dbReference>
<protein>
    <submittedName>
        <fullName evidence="3">Endoribonuclease L-PSP</fullName>
    </submittedName>
</protein>
<reference evidence="3 4" key="1">
    <citation type="journal article" date="2011" name="J. Bacteriol.">
        <title>Genome sequence of the verrucomicrobium Opitutus terrae PB90-1, an abundant inhabitant of rice paddy soil ecosystems.</title>
        <authorList>
            <person name="van Passel M.W."/>
            <person name="Kant R."/>
            <person name="Palva A."/>
            <person name="Copeland A."/>
            <person name="Lucas S."/>
            <person name="Lapidus A."/>
            <person name="Glavina del Rio T."/>
            <person name="Pitluck S."/>
            <person name="Goltsman E."/>
            <person name="Clum A."/>
            <person name="Sun H."/>
            <person name="Schmutz J."/>
            <person name="Larimer F.W."/>
            <person name="Land M.L."/>
            <person name="Hauser L."/>
            <person name="Kyrpides N."/>
            <person name="Mikhailova N."/>
            <person name="Richardson P.P."/>
            <person name="Janssen P.H."/>
            <person name="de Vos W.M."/>
            <person name="Smidt H."/>
        </authorList>
    </citation>
    <scope>NUCLEOTIDE SEQUENCE [LARGE SCALE GENOMIC DNA]</scope>
    <source>
        <strain evidence="4">DSM 11246 / JCM 15787 / PB90-1</strain>
    </source>
</reference>
<dbReference type="PANTHER" id="PTHR12737">
    <property type="entry name" value="DIMETHYLARGININE DIMETHYLAMINOHYDROLASE"/>
    <property type="match status" value="1"/>
</dbReference>
<dbReference type="RefSeq" id="WP_012377260.1">
    <property type="nucleotide sequence ID" value="NC_010571.1"/>
</dbReference>
<name>B1ZQ27_OPITP</name>
<sequence length="368" mass="38688">MDIQAARNQHAELARILGKLGAKVKFAAGQADDPRGALVEESIVVLPEMGILGRTQDSSQGAAAESMVPLLAQHRPIQRIADPALLDGRDVLRIGRTLFVAPTATTNAEGIADLSAIVEPFGYEVREVELHACAHLKLAASFVPPHYLVLNAAWANPKQFGDLVVLGVDEREPLAASTLPVNGTTLVSGSYPKTERRLRNAGITTRRVEVSELHKMETGLSSLAIIVEPRAVRSASSPVGFKVIQAPTAPPAPGLFAPAIVHGGVVYVSGQLPIDPTTGRAVEGEIEDQTNQVLRNLSDVLSASGSSLGRVLRLTCYVADTKHVDRVTAACALALTGHRPAGSVVAARTLHPGCAIAVDAIAAVTDER</sequence>
<dbReference type="eggNOG" id="COG1834">
    <property type="taxonomic scope" value="Bacteria"/>
</dbReference>
<dbReference type="GO" id="GO:0016403">
    <property type="term" value="F:dimethylargininase activity"/>
    <property type="evidence" value="ECO:0007669"/>
    <property type="project" value="TreeGrafter"/>
</dbReference>
<dbReference type="CDD" id="cd00448">
    <property type="entry name" value="YjgF_YER057c_UK114_family"/>
    <property type="match status" value="1"/>
</dbReference>
<dbReference type="Gene3D" id="3.75.10.10">
    <property type="entry name" value="L-arginine/glycine Amidinotransferase, Chain A"/>
    <property type="match status" value="1"/>
</dbReference>
<dbReference type="EMBL" id="CP001032">
    <property type="protein sequence ID" value="ACB77746.1"/>
    <property type="molecule type" value="Genomic_DNA"/>
</dbReference>
<dbReference type="SUPFAM" id="SSF55909">
    <property type="entry name" value="Pentein"/>
    <property type="match status" value="1"/>
</dbReference>
<proteinExistence type="inferred from homology"/>
<comment type="similarity">
    <text evidence="1">Belongs to the DDAH family.</text>
</comment>
<dbReference type="KEGG" id="ote:Oter_4475"/>
<dbReference type="SUPFAM" id="SSF55298">
    <property type="entry name" value="YjgF-like"/>
    <property type="match status" value="1"/>
</dbReference>
<evidence type="ECO:0000256" key="2">
    <source>
        <dbReference type="ARBA" id="ARBA00022801"/>
    </source>
</evidence>
<dbReference type="Gene3D" id="3.30.1330.40">
    <property type="entry name" value="RutC-like"/>
    <property type="match status" value="1"/>
</dbReference>
<dbReference type="InterPro" id="IPR006175">
    <property type="entry name" value="YjgF/YER057c/UK114"/>
</dbReference>
<dbReference type="Proteomes" id="UP000007013">
    <property type="component" value="Chromosome"/>
</dbReference>
<dbReference type="InterPro" id="IPR033199">
    <property type="entry name" value="DDAH-like"/>
</dbReference>
<keyword evidence="4" id="KW-1185">Reference proteome</keyword>
<dbReference type="GO" id="GO:0016597">
    <property type="term" value="F:amino acid binding"/>
    <property type="evidence" value="ECO:0007669"/>
    <property type="project" value="TreeGrafter"/>
</dbReference>